<protein>
    <recommendedName>
        <fullName evidence="4">Aminoglycoside phosphotransferase domain-containing protein</fullName>
    </recommendedName>
</protein>
<dbReference type="PANTHER" id="PTHR21310:SF51">
    <property type="entry name" value="AMINOGLYCOSIDE PHOSPHOTRANSFERASE DOMAIN-CONTAINING PROTEIN"/>
    <property type="match status" value="1"/>
</dbReference>
<proteinExistence type="predicted"/>
<dbReference type="RefSeq" id="XP_016212147.1">
    <property type="nucleotide sequence ID" value="XM_016360065.1"/>
</dbReference>
<dbReference type="EMBL" id="KN847550">
    <property type="protein sequence ID" value="KIW02278.1"/>
    <property type="molecule type" value="Genomic_DNA"/>
</dbReference>
<dbReference type="PANTHER" id="PTHR21310">
    <property type="entry name" value="AMINOGLYCOSIDE PHOSPHOTRANSFERASE-RELATED-RELATED"/>
    <property type="match status" value="1"/>
</dbReference>
<accession>A0A0D2A6A4</accession>
<dbReference type="HOGENOM" id="CLU_027206_1_0_1"/>
<dbReference type="InterPro" id="IPR051678">
    <property type="entry name" value="AGP_Transferase"/>
</dbReference>
<dbReference type="GeneID" id="27314401"/>
<dbReference type="FunCoup" id="A0A0D2A6A4">
    <property type="interactions" value="18"/>
</dbReference>
<evidence type="ECO:0000256" key="1">
    <source>
        <dbReference type="SAM" id="MobiDB-lite"/>
    </source>
</evidence>
<dbReference type="VEuPathDB" id="FungiDB:PV09_06428"/>
<evidence type="ECO:0000313" key="2">
    <source>
        <dbReference type="EMBL" id="KIW02278.1"/>
    </source>
</evidence>
<name>A0A0D2A6A4_9PEZI</name>
<dbReference type="SUPFAM" id="SSF56112">
    <property type="entry name" value="Protein kinase-like (PK-like)"/>
    <property type="match status" value="1"/>
</dbReference>
<feature type="region of interest" description="Disordered" evidence="1">
    <location>
        <begin position="359"/>
        <end position="386"/>
    </location>
</feature>
<dbReference type="OrthoDB" id="10003767at2759"/>
<dbReference type="InParanoid" id="A0A0D2A6A4"/>
<organism evidence="2 3">
    <name type="scientific">Verruconis gallopava</name>
    <dbReference type="NCBI Taxonomy" id="253628"/>
    <lineage>
        <taxon>Eukaryota</taxon>
        <taxon>Fungi</taxon>
        <taxon>Dikarya</taxon>
        <taxon>Ascomycota</taxon>
        <taxon>Pezizomycotina</taxon>
        <taxon>Dothideomycetes</taxon>
        <taxon>Pleosporomycetidae</taxon>
        <taxon>Venturiales</taxon>
        <taxon>Sympoventuriaceae</taxon>
        <taxon>Verruconis</taxon>
    </lineage>
</organism>
<sequence length="558" mass="63976">MDHVPAEHLLRSISRLCDTLIQSLGIIEDFIDDDVYHNNVNSTRPTAIVLPDDESHDLNMRTSEGVEARRLGERLQIPHDKLKELAISHLGNQHGNMCEIVNIHEGSHNQVHVVQFVDGAKYIVRVPARGIKGHWLDVDATALRSQACTMNYVRRKTGLPIPEVLLYSGTCDNMLGHPYMLTTFLEGRPVCRVWHEISESPDREAQRMAILKSIAYAMTKLSALSFDAGGCLYFEESDDCEPKIGPLYVAHECTGSFQHRVELLPPYRDSYSHYQECLSRWWKEHPCRKYGQQVSPIVQGQHEVLQVLLDCLPFHKSTILFGSEEVEADEYLQQNEGPQFLHDDYEYLQSMYEESAESLVEASVTADEDDKDEKYSNTSGEKNEEFEHETFVLAPPVFDWQNILIDDENNVTGFLDWDKACTVPRYLGWAATPLWLSREYNSHDSTWNGDIKETIEDFQRYRRAYATFMTEALDGQGDCKFTDKSRLFAAMVSAISEPGYTMFKLCQILSTVLPRTSMVTYFERIGNDGWCRGERCWLRNKLGQLFDCRPGVDPTFSF</sequence>
<gene>
    <name evidence="2" type="ORF">PV09_06428</name>
</gene>
<dbReference type="AlphaFoldDB" id="A0A0D2A6A4"/>
<reference evidence="2 3" key="1">
    <citation type="submission" date="2015-01" db="EMBL/GenBank/DDBJ databases">
        <title>The Genome Sequence of Ochroconis gallopava CBS43764.</title>
        <authorList>
            <consortium name="The Broad Institute Genomics Platform"/>
            <person name="Cuomo C."/>
            <person name="de Hoog S."/>
            <person name="Gorbushina A."/>
            <person name="Stielow B."/>
            <person name="Teixiera M."/>
            <person name="Abouelleil A."/>
            <person name="Chapman S.B."/>
            <person name="Priest M."/>
            <person name="Young S.K."/>
            <person name="Wortman J."/>
            <person name="Nusbaum C."/>
            <person name="Birren B."/>
        </authorList>
    </citation>
    <scope>NUCLEOTIDE SEQUENCE [LARGE SCALE GENOMIC DNA]</scope>
    <source>
        <strain evidence="2 3">CBS 43764</strain>
    </source>
</reference>
<keyword evidence="3" id="KW-1185">Reference proteome</keyword>
<dbReference type="InterPro" id="IPR011009">
    <property type="entry name" value="Kinase-like_dom_sf"/>
</dbReference>
<evidence type="ECO:0008006" key="4">
    <source>
        <dbReference type="Google" id="ProtNLM"/>
    </source>
</evidence>
<evidence type="ECO:0000313" key="3">
    <source>
        <dbReference type="Proteomes" id="UP000053259"/>
    </source>
</evidence>
<dbReference type="Proteomes" id="UP000053259">
    <property type="component" value="Unassembled WGS sequence"/>
</dbReference>